<sequence>MRHDVLANDPFGICTINDLTIMIQTDSGQLKLNTDASVVAGLEFVGIGAIIRDEACFVMGAMAKKVPGVFSPLLAECIAIREGLQPAMDSGLRVHIIESDCSLAINKIVNFEVLAPDFPIIEDTSRLIDGLGDGSFRVISQFSKLAR</sequence>
<accession>A0AA87ZE87</accession>
<dbReference type="EMBL" id="BTGU01000005">
    <property type="protein sequence ID" value="GMN34653.1"/>
    <property type="molecule type" value="Genomic_DNA"/>
</dbReference>
<dbReference type="Proteomes" id="UP001187192">
    <property type="component" value="Unassembled WGS sequence"/>
</dbReference>
<dbReference type="GO" id="GO:0004523">
    <property type="term" value="F:RNA-DNA hybrid ribonuclease activity"/>
    <property type="evidence" value="ECO:0007669"/>
    <property type="project" value="InterPro"/>
</dbReference>
<keyword evidence="3" id="KW-1185">Reference proteome</keyword>
<evidence type="ECO:0000313" key="3">
    <source>
        <dbReference type="Proteomes" id="UP001187192"/>
    </source>
</evidence>
<dbReference type="PANTHER" id="PTHR47074:SF11">
    <property type="entry name" value="REVERSE TRANSCRIPTASE-LIKE PROTEIN"/>
    <property type="match status" value="1"/>
</dbReference>
<dbReference type="InterPro" id="IPR012337">
    <property type="entry name" value="RNaseH-like_sf"/>
</dbReference>
<dbReference type="InterPro" id="IPR044730">
    <property type="entry name" value="RNase_H-like_dom_plant"/>
</dbReference>
<comment type="caution">
    <text evidence="2">The sequence shown here is derived from an EMBL/GenBank/DDBJ whole genome shotgun (WGS) entry which is preliminary data.</text>
</comment>
<dbReference type="AlphaFoldDB" id="A0AA87ZE87"/>
<dbReference type="Pfam" id="PF13456">
    <property type="entry name" value="RVT_3"/>
    <property type="match status" value="1"/>
</dbReference>
<dbReference type="SUPFAM" id="SSF53098">
    <property type="entry name" value="Ribonuclease H-like"/>
    <property type="match status" value="1"/>
</dbReference>
<dbReference type="GO" id="GO:0003676">
    <property type="term" value="F:nucleic acid binding"/>
    <property type="evidence" value="ECO:0007669"/>
    <property type="project" value="InterPro"/>
</dbReference>
<dbReference type="InterPro" id="IPR002156">
    <property type="entry name" value="RNaseH_domain"/>
</dbReference>
<organism evidence="2 3">
    <name type="scientific">Ficus carica</name>
    <name type="common">Common fig</name>
    <dbReference type="NCBI Taxonomy" id="3494"/>
    <lineage>
        <taxon>Eukaryota</taxon>
        <taxon>Viridiplantae</taxon>
        <taxon>Streptophyta</taxon>
        <taxon>Embryophyta</taxon>
        <taxon>Tracheophyta</taxon>
        <taxon>Spermatophyta</taxon>
        <taxon>Magnoliopsida</taxon>
        <taxon>eudicotyledons</taxon>
        <taxon>Gunneridae</taxon>
        <taxon>Pentapetalae</taxon>
        <taxon>rosids</taxon>
        <taxon>fabids</taxon>
        <taxon>Rosales</taxon>
        <taxon>Moraceae</taxon>
        <taxon>Ficeae</taxon>
        <taxon>Ficus</taxon>
    </lineage>
</organism>
<dbReference type="Gene3D" id="3.30.420.10">
    <property type="entry name" value="Ribonuclease H-like superfamily/Ribonuclease H"/>
    <property type="match status" value="1"/>
</dbReference>
<proteinExistence type="predicted"/>
<name>A0AA87ZE87_FICCA</name>
<protein>
    <recommendedName>
        <fullName evidence="1">RNase H type-1 domain-containing protein</fullName>
    </recommendedName>
</protein>
<dbReference type="InterPro" id="IPR052929">
    <property type="entry name" value="RNase_H-like_EbsB-rel"/>
</dbReference>
<dbReference type="PANTHER" id="PTHR47074">
    <property type="entry name" value="BNAC02G40300D PROTEIN"/>
    <property type="match status" value="1"/>
</dbReference>
<dbReference type="InterPro" id="IPR036397">
    <property type="entry name" value="RNaseH_sf"/>
</dbReference>
<evidence type="ECO:0000313" key="2">
    <source>
        <dbReference type="EMBL" id="GMN34653.1"/>
    </source>
</evidence>
<evidence type="ECO:0000259" key="1">
    <source>
        <dbReference type="Pfam" id="PF13456"/>
    </source>
</evidence>
<gene>
    <name evidence="2" type="ORF">TIFTF001_004807</name>
</gene>
<reference evidence="2" key="1">
    <citation type="submission" date="2023-07" db="EMBL/GenBank/DDBJ databases">
        <title>draft genome sequence of fig (Ficus carica).</title>
        <authorList>
            <person name="Takahashi T."/>
            <person name="Nishimura K."/>
        </authorList>
    </citation>
    <scope>NUCLEOTIDE SEQUENCE</scope>
</reference>
<dbReference type="CDD" id="cd06222">
    <property type="entry name" value="RNase_H_like"/>
    <property type="match status" value="1"/>
</dbReference>
<feature type="domain" description="RNase H type-1" evidence="1">
    <location>
        <begin position="33"/>
        <end position="110"/>
    </location>
</feature>